<accession>A0A8S4QHE8</accession>
<dbReference type="OrthoDB" id="10001926at2759"/>
<proteinExistence type="inferred from homology"/>
<feature type="signal peptide" evidence="9">
    <location>
        <begin position="1"/>
        <end position="22"/>
    </location>
</feature>
<dbReference type="FunFam" id="3.40.80.10:FF:000001">
    <property type="entry name" value="Peptidoglycan recognition protein 1"/>
    <property type="match status" value="1"/>
</dbReference>
<name>A0A8S4QHE8_9NEOP</name>
<evidence type="ECO:0000256" key="1">
    <source>
        <dbReference type="ARBA" id="ARBA00007553"/>
    </source>
</evidence>
<feature type="chain" id="PRO_5035744716" description="Peptidoglycan-recognition protein" evidence="9">
    <location>
        <begin position="23"/>
        <end position="190"/>
    </location>
</feature>
<dbReference type="SMART" id="SM00701">
    <property type="entry name" value="PGRP"/>
    <property type="match status" value="1"/>
</dbReference>
<dbReference type="PANTHER" id="PTHR11022:SF74">
    <property type="entry name" value="PEPTIDOGLYCAN-RECOGNITION PROTEIN SA"/>
    <property type="match status" value="1"/>
</dbReference>
<dbReference type="GO" id="GO:0042834">
    <property type="term" value="F:peptidoglycan binding"/>
    <property type="evidence" value="ECO:0007669"/>
    <property type="project" value="InterPro"/>
</dbReference>
<comment type="caution">
    <text evidence="12">The sequence shown here is derived from an EMBL/GenBank/DDBJ whole genome shotgun (WGS) entry which is preliminary data.</text>
</comment>
<keyword evidence="3 7" id="KW-0399">Innate immunity</keyword>
<evidence type="ECO:0000256" key="6">
    <source>
        <dbReference type="ARBA" id="ARBA00023157"/>
    </source>
</evidence>
<evidence type="ECO:0000256" key="3">
    <source>
        <dbReference type="ARBA" id="ARBA00022588"/>
    </source>
</evidence>
<evidence type="ECO:0000256" key="7">
    <source>
        <dbReference type="PIRNR" id="PIRNR037945"/>
    </source>
</evidence>
<comment type="subunit">
    <text evidence="2">Monomer.</text>
</comment>
<evidence type="ECO:0000256" key="5">
    <source>
        <dbReference type="ARBA" id="ARBA00022859"/>
    </source>
</evidence>
<dbReference type="Gene3D" id="3.40.80.10">
    <property type="entry name" value="Peptidoglycan recognition protein-like"/>
    <property type="match status" value="1"/>
</dbReference>
<feature type="disulfide bond" evidence="8">
    <location>
        <begin position="60"/>
        <end position="66"/>
    </location>
</feature>
<dbReference type="InterPro" id="IPR006619">
    <property type="entry name" value="PGRP_domain_met/bac"/>
</dbReference>
<feature type="domain" description="Peptidoglycan recognition protein family" evidence="11">
    <location>
        <begin position="24"/>
        <end position="164"/>
    </location>
</feature>
<dbReference type="InterPro" id="IPR002502">
    <property type="entry name" value="Amidase_domain"/>
</dbReference>
<dbReference type="InterPro" id="IPR017331">
    <property type="entry name" value="Peptidoglycan_recognition"/>
</dbReference>
<evidence type="ECO:0000256" key="8">
    <source>
        <dbReference type="PIRSR" id="PIRSR037945-1"/>
    </source>
</evidence>
<keyword evidence="4 9" id="KW-0732">Signal</keyword>
<dbReference type="GO" id="GO:0009253">
    <property type="term" value="P:peptidoglycan catabolic process"/>
    <property type="evidence" value="ECO:0007669"/>
    <property type="project" value="InterPro"/>
</dbReference>
<keyword evidence="6 8" id="KW-1015">Disulfide bond</keyword>
<sequence length="190" mass="20664">MAAASIVLFLVIAASHSRVAAADCDTVPIEKWGGSAINRSTDLVRPVKIVVIQHTVTPECSTDAECEDAVRYIREMQTNNGFDDIAQSFVVGGNGKVYEGAGWKVGAHTLRWNDKSIGISFIGDYREKLPTEQAIKAVQDFLACSVSTKNLDEKYHLVGHLQLTATLSPGATLQSHIKTWPHWLSDVSGL</sequence>
<comment type="similarity">
    <text evidence="1 7">Belongs to the N-acetylmuramoyl-L-alanine amidase 2 family.</text>
</comment>
<protein>
    <recommendedName>
        <fullName evidence="7">Peptidoglycan-recognition protein</fullName>
    </recommendedName>
</protein>
<dbReference type="PANTHER" id="PTHR11022">
    <property type="entry name" value="PEPTIDOGLYCAN RECOGNITION PROTEIN"/>
    <property type="match status" value="1"/>
</dbReference>
<dbReference type="PIRSF" id="PIRSF037945">
    <property type="entry name" value="PGRPs"/>
    <property type="match status" value="1"/>
</dbReference>
<evidence type="ECO:0000259" key="10">
    <source>
        <dbReference type="SMART" id="SM00644"/>
    </source>
</evidence>
<dbReference type="AlphaFoldDB" id="A0A8S4QHE8"/>
<evidence type="ECO:0000256" key="9">
    <source>
        <dbReference type="SAM" id="SignalP"/>
    </source>
</evidence>
<keyword evidence="5 7" id="KW-0391">Immunity</keyword>
<organism evidence="12 13">
    <name type="scientific">Pararge aegeria aegeria</name>
    <dbReference type="NCBI Taxonomy" id="348720"/>
    <lineage>
        <taxon>Eukaryota</taxon>
        <taxon>Metazoa</taxon>
        <taxon>Ecdysozoa</taxon>
        <taxon>Arthropoda</taxon>
        <taxon>Hexapoda</taxon>
        <taxon>Insecta</taxon>
        <taxon>Pterygota</taxon>
        <taxon>Neoptera</taxon>
        <taxon>Endopterygota</taxon>
        <taxon>Lepidoptera</taxon>
        <taxon>Glossata</taxon>
        <taxon>Ditrysia</taxon>
        <taxon>Papilionoidea</taxon>
        <taxon>Nymphalidae</taxon>
        <taxon>Satyrinae</taxon>
        <taxon>Satyrini</taxon>
        <taxon>Parargina</taxon>
        <taxon>Pararge</taxon>
    </lineage>
</organism>
<dbReference type="EMBL" id="CAKXAJ010005892">
    <property type="protein sequence ID" value="CAH2209432.1"/>
    <property type="molecule type" value="Genomic_DNA"/>
</dbReference>
<evidence type="ECO:0000256" key="2">
    <source>
        <dbReference type="ARBA" id="ARBA00011245"/>
    </source>
</evidence>
<dbReference type="GO" id="GO:0008270">
    <property type="term" value="F:zinc ion binding"/>
    <property type="evidence" value="ECO:0007669"/>
    <property type="project" value="InterPro"/>
</dbReference>
<dbReference type="InterPro" id="IPR036505">
    <property type="entry name" value="Amidase/PGRP_sf"/>
</dbReference>
<dbReference type="CDD" id="cd06583">
    <property type="entry name" value="PGRP"/>
    <property type="match status" value="1"/>
</dbReference>
<dbReference type="InterPro" id="IPR015510">
    <property type="entry name" value="PGRP"/>
</dbReference>
<feature type="domain" description="N-acetylmuramoyl-L-alanine amidase" evidence="10">
    <location>
        <begin position="34"/>
        <end position="170"/>
    </location>
</feature>
<dbReference type="GO" id="GO:0008745">
    <property type="term" value="F:N-acetylmuramoyl-L-alanine amidase activity"/>
    <property type="evidence" value="ECO:0007669"/>
    <property type="project" value="InterPro"/>
</dbReference>
<evidence type="ECO:0000256" key="4">
    <source>
        <dbReference type="ARBA" id="ARBA00022729"/>
    </source>
</evidence>
<dbReference type="GO" id="GO:0045087">
    <property type="term" value="P:innate immune response"/>
    <property type="evidence" value="ECO:0007669"/>
    <property type="project" value="UniProtKB-KW"/>
</dbReference>
<evidence type="ECO:0000313" key="12">
    <source>
        <dbReference type="EMBL" id="CAH2209432.1"/>
    </source>
</evidence>
<evidence type="ECO:0000313" key="13">
    <source>
        <dbReference type="Proteomes" id="UP000838756"/>
    </source>
</evidence>
<dbReference type="SMART" id="SM00644">
    <property type="entry name" value="Ami_2"/>
    <property type="match status" value="1"/>
</dbReference>
<keyword evidence="13" id="KW-1185">Reference proteome</keyword>
<gene>
    <name evidence="12" type="primary">jg23250</name>
    <name evidence="12" type="ORF">PAEG_LOCUS1831</name>
</gene>
<evidence type="ECO:0000259" key="11">
    <source>
        <dbReference type="SMART" id="SM00701"/>
    </source>
</evidence>
<feature type="disulfide bond" evidence="8">
    <location>
        <begin position="24"/>
        <end position="144"/>
    </location>
</feature>
<dbReference type="Pfam" id="PF01510">
    <property type="entry name" value="Amidase_2"/>
    <property type="match status" value="1"/>
</dbReference>
<dbReference type="Proteomes" id="UP000838756">
    <property type="component" value="Unassembled WGS sequence"/>
</dbReference>
<reference evidence="12" key="1">
    <citation type="submission" date="2022-03" db="EMBL/GenBank/DDBJ databases">
        <authorList>
            <person name="Lindestad O."/>
        </authorList>
    </citation>
    <scope>NUCLEOTIDE SEQUENCE</scope>
</reference>
<dbReference type="SUPFAM" id="SSF55846">
    <property type="entry name" value="N-acetylmuramoyl-L-alanine amidase-like"/>
    <property type="match status" value="1"/>
</dbReference>